<feature type="coiled-coil region" evidence="1">
    <location>
        <begin position="102"/>
        <end position="133"/>
    </location>
</feature>
<gene>
    <name evidence="4" type="ORF">LNO71_02650</name>
</gene>
<feature type="chain" id="PRO_5043409049" description="Lipoprotein" evidence="3">
    <location>
        <begin position="25"/>
        <end position="192"/>
    </location>
</feature>
<evidence type="ECO:0000256" key="3">
    <source>
        <dbReference type="SAM" id="SignalP"/>
    </source>
</evidence>
<dbReference type="PROSITE" id="PS51257">
    <property type="entry name" value="PROKAR_LIPOPROTEIN"/>
    <property type="match status" value="1"/>
</dbReference>
<evidence type="ECO:0008006" key="6">
    <source>
        <dbReference type="Google" id="ProtNLM"/>
    </source>
</evidence>
<dbReference type="EMBL" id="JAJHZP010000014">
    <property type="protein sequence ID" value="MDC4183540.1"/>
    <property type="molecule type" value="Genomic_DNA"/>
</dbReference>
<protein>
    <recommendedName>
        <fullName evidence="6">Lipoprotein</fullName>
    </recommendedName>
</protein>
<name>A0AAW6HP37_9MOLU</name>
<feature type="signal peptide" evidence="3">
    <location>
        <begin position="1"/>
        <end position="24"/>
    </location>
</feature>
<comment type="caution">
    <text evidence="4">The sequence shown here is derived from an EMBL/GenBank/DDBJ whole genome shotgun (WGS) entry which is preliminary data.</text>
</comment>
<keyword evidence="1" id="KW-0175">Coiled coil</keyword>
<proteinExistence type="predicted"/>
<dbReference type="AlphaFoldDB" id="A0AAW6HP37"/>
<reference evidence="4" key="1">
    <citation type="submission" date="2021-11" db="EMBL/GenBank/DDBJ databases">
        <title>Description of Mycoplasma bradburyaesp. nov.from sea birds: a tribute to a great mycoplasmologist.</title>
        <authorList>
            <person name="Ramirez A.S."/>
            <person name="Poveda C."/>
            <person name="Suarez-Perez A."/>
            <person name="Rosales R.S."/>
            <person name="Dijkman R."/>
            <person name="Feberwee A."/>
            <person name="Spergser J."/>
            <person name="Szostak M.P."/>
            <person name="Ressel L."/>
            <person name="Calabuig P."/>
            <person name="Catania S."/>
            <person name="Gobbo F."/>
            <person name="Timofte D."/>
            <person name="Poveda J.B."/>
        </authorList>
    </citation>
    <scope>NUCLEOTIDE SEQUENCE</scope>
    <source>
        <strain evidence="4">T264</strain>
    </source>
</reference>
<evidence type="ECO:0000256" key="1">
    <source>
        <dbReference type="SAM" id="Coils"/>
    </source>
</evidence>
<accession>A0AAW6HP37</accession>
<evidence type="ECO:0000313" key="5">
    <source>
        <dbReference type="Proteomes" id="UP001216384"/>
    </source>
</evidence>
<organism evidence="4 5">
    <name type="scientific">Mycoplasma bradburyae</name>
    <dbReference type="NCBI Taxonomy" id="2963128"/>
    <lineage>
        <taxon>Bacteria</taxon>
        <taxon>Bacillati</taxon>
        <taxon>Mycoplasmatota</taxon>
        <taxon>Mollicutes</taxon>
        <taxon>Mycoplasmataceae</taxon>
        <taxon>Mycoplasma</taxon>
    </lineage>
</organism>
<keyword evidence="3" id="KW-0732">Signal</keyword>
<evidence type="ECO:0000313" key="4">
    <source>
        <dbReference type="EMBL" id="MDC4183540.1"/>
    </source>
</evidence>
<dbReference type="Proteomes" id="UP001216384">
    <property type="component" value="Unassembled WGS sequence"/>
</dbReference>
<feature type="region of interest" description="Disordered" evidence="2">
    <location>
        <begin position="33"/>
        <end position="56"/>
    </location>
</feature>
<feature type="compositionally biased region" description="Polar residues" evidence="2">
    <location>
        <begin position="42"/>
        <end position="56"/>
    </location>
</feature>
<evidence type="ECO:0000256" key="2">
    <source>
        <dbReference type="SAM" id="MobiDB-lite"/>
    </source>
</evidence>
<dbReference type="RefSeq" id="WP_272404029.1">
    <property type="nucleotide sequence ID" value="NZ_JAJHZP010000014.1"/>
</dbReference>
<sequence length="192" mass="21268">MKNKKSILKIITLLGVGSIVALSAASCNGIKLSEKSNHDSETNTNPKNESNNKITPSDNVSILINKARTELSNIIKTKENTINLYNDYSLIKKELTSAYESAEAIKNSEESTEKELNDAKDSLKASINKAQTDKKTFDLDNVDLLNSYIQLKTLVTNKNNIVSSNIEYKYNGLKSIIKSHYVVAEIIINKGL</sequence>